<dbReference type="Proteomes" id="UP000448867">
    <property type="component" value="Unassembled WGS sequence"/>
</dbReference>
<accession>A0A7X2IYA3</accession>
<comment type="caution">
    <text evidence="6">The sequence shown here is derived from an EMBL/GenBank/DDBJ whole genome shotgun (WGS) entry which is preliminary data.</text>
</comment>
<evidence type="ECO:0000259" key="5">
    <source>
        <dbReference type="Pfam" id="PF13649"/>
    </source>
</evidence>
<evidence type="ECO:0000256" key="2">
    <source>
        <dbReference type="ARBA" id="ARBA00022679"/>
    </source>
</evidence>
<keyword evidence="7" id="KW-1185">Reference proteome</keyword>
<dbReference type="InterPro" id="IPR023553">
    <property type="entry name" value="Uncharacterised_MeTfrase_YrrT"/>
</dbReference>
<feature type="binding site" evidence="4">
    <location>
        <position position="97"/>
    </location>
    <ligand>
        <name>S-adenosyl-L-methionine</name>
        <dbReference type="ChEBI" id="CHEBI:59789"/>
    </ligand>
</feature>
<dbReference type="InterPro" id="IPR041698">
    <property type="entry name" value="Methyltransf_25"/>
</dbReference>
<proteinExistence type="inferred from homology"/>
<reference evidence="6 7" key="1">
    <citation type="submission" date="2019-11" db="EMBL/GenBank/DDBJ databases">
        <title>Bacillus lacus genome.</title>
        <authorList>
            <person name="Allen C.J."/>
            <person name="Newman J.D."/>
        </authorList>
    </citation>
    <scope>NUCLEOTIDE SEQUENCE [LARGE SCALE GENOMIC DNA]</scope>
    <source>
        <strain evidence="6 7">KCTC 33946</strain>
    </source>
</reference>
<protein>
    <recommendedName>
        <fullName evidence="4">Uncharacterized methyltransferase GJU40_04090</fullName>
        <ecNumber evidence="4">2.1.1.-</ecNumber>
    </recommendedName>
</protein>
<sequence>MGREFLGLFEQWAGTYDTTVNGHDEEYKDVFLNYDKILTEVVKRSGKTVLEFGVGTGNLTKELLTAGKHVAGVEPSDAMREIAVSKLSGEAVITDGDFLEFQRPQNQIDSIVSTYAFHHLTDNEKEKAVEIYGSLLQSGGNIVFADTVFINQEIFSETVEKARQRGYYNLAQDLESEYYTTHTVMKNIFEKHGFHVEFTQMNGFVWIMEAVKQ</sequence>
<keyword evidence="3 4" id="KW-0949">S-adenosyl-L-methionine</keyword>
<dbReference type="GO" id="GO:0008757">
    <property type="term" value="F:S-adenosylmethionine-dependent methyltransferase activity"/>
    <property type="evidence" value="ECO:0007669"/>
    <property type="project" value="UniProtKB-UniRule"/>
</dbReference>
<evidence type="ECO:0000256" key="3">
    <source>
        <dbReference type="ARBA" id="ARBA00022691"/>
    </source>
</evidence>
<dbReference type="Pfam" id="PF13649">
    <property type="entry name" value="Methyltransf_25"/>
    <property type="match status" value="1"/>
</dbReference>
<dbReference type="EMBL" id="WKKI01000004">
    <property type="protein sequence ID" value="MRX71353.1"/>
    <property type="molecule type" value="Genomic_DNA"/>
</dbReference>
<dbReference type="Gene3D" id="3.40.50.150">
    <property type="entry name" value="Vaccinia Virus protein VP39"/>
    <property type="match status" value="1"/>
</dbReference>
<evidence type="ECO:0000313" key="6">
    <source>
        <dbReference type="EMBL" id="MRX71353.1"/>
    </source>
</evidence>
<dbReference type="GO" id="GO:0032259">
    <property type="term" value="P:methylation"/>
    <property type="evidence" value="ECO:0007669"/>
    <property type="project" value="UniProtKB-KW"/>
</dbReference>
<keyword evidence="1 4" id="KW-0489">Methyltransferase</keyword>
<dbReference type="AlphaFoldDB" id="A0A7X2IYA3"/>
<dbReference type="HAMAP" id="MF_02100">
    <property type="entry name" value="Methyltr_YrrT"/>
    <property type="match status" value="1"/>
</dbReference>
<feature type="domain" description="Methyltransferase" evidence="5">
    <location>
        <begin position="49"/>
        <end position="140"/>
    </location>
</feature>
<dbReference type="OrthoDB" id="465705at2"/>
<evidence type="ECO:0000256" key="4">
    <source>
        <dbReference type="HAMAP-Rule" id="MF_02100"/>
    </source>
</evidence>
<name>A0A7X2IYA3_9BACI</name>
<evidence type="ECO:0000313" key="7">
    <source>
        <dbReference type="Proteomes" id="UP000448867"/>
    </source>
</evidence>
<feature type="binding site" evidence="4">
    <location>
        <position position="74"/>
    </location>
    <ligand>
        <name>S-adenosyl-L-methionine</name>
        <dbReference type="ChEBI" id="CHEBI:59789"/>
    </ligand>
</feature>
<dbReference type="EC" id="2.1.1.-" evidence="4"/>
<keyword evidence="2 4" id="KW-0808">Transferase</keyword>
<dbReference type="CDD" id="cd02440">
    <property type="entry name" value="AdoMet_MTases"/>
    <property type="match status" value="1"/>
</dbReference>
<dbReference type="RefSeq" id="WP_154306488.1">
    <property type="nucleotide sequence ID" value="NZ_WKKI01000004.1"/>
</dbReference>
<comment type="similarity">
    <text evidence="4">Belongs to the methyltransferase superfamily. YrrT family.</text>
</comment>
<evidence type="ECO:0000256" key="1">
    <source>
        <dbReference type="ARBA" id="ARBA00022603"/>
    </source>
</evidence>
<feature type="binding site" evidence="4">
    <location>
        <position position="53"/>
    </location>
    <ligand>
        <name>S-adenosyl-L-methionine</name>
        <dbReference type="ChEBI" id="CHEBI:59789"/>
    </ligand>
</feature>
<comment type="function">
    <text evidence="4">Could be a S-adenosyl-L-methionine-dependent methyltransferase.</text>
</comment>
<gene>
    <name evidence="6" type="ORF">GJU40_04090</name>
</gene>
<dbReference type="PANTHER" id="PTHR43861">
    <property type="entry name" value="TRANS-ACONITATE 2-METHYLTRANSFERASE-RELATED"/>
    <property type="match status" value="1"/>
</dbReference>
<organism evidence="6 7">
    <name type="scientific">Metabacillus lacus</name>
    <dbReference type="NCBI Taxonomy" id="1983721"/>
    <lineage>
        <taxon>Bacteria</taxon>
        <taxon>Bacillati</taxon>
        <taxon>Bacillota</taxon>
        <taxon>Bacilli</taxon>
        <taxon>Bacillales</taxon>
        <taxon>Bacillaceae</taxon>
        <taxon>Metabacillus</taxon>
    </lineage>
</organism>
<dbReference type="SUPFAM" id="SSF53335">
    <property type="entry name" value="S-adenosyl-L-methionine-dependent methyltransferases"/>
    <property type="match status" value="1"/>
</dbReference>
<dbReference type="InterPro" id="IPR029063">
    <property type="entry name" value="SAM-dependent_MTases_sf"/>
</dbReference>